<dbReference type="Pfam" id="PF13489">
    <property type="entry name" value="Methyltransf_23"/>
    <property type="match status" value="1"/>
</dbReference>
<keyword evidence="1" id="KW-0732">Signal</keyword>
<dbReference type="EMBL" id="RBNI01018273">
    <property type="protein sequence ID" value="RUO97142.1"/>
    <property type="molecule type" value="Genomic_DNA"/>
</dbReference>
<dbReference type="CDD" id="cd02440">
    <property type="entry name" value="AdoMet_MTases"/>
    <property type="match status" value="1"/>
</dbReference>
<dbReference type="OrthoDB" id="2013972at2759"/>
<evidence type="ECO:0000256" key="1">
    <source>
        <dbReference type="SAM" id="SignalP"/>
    </source>
</evidence>
<dbReference type="PANTHER" id="PTHR43591">
    <property type="entry name" value="METHYLTRANSFERASE"/>
    <property type="match status" value="1"/>
</dbReference>
<accession>A0A433A374</accession>
<dbReference type="SUPFAM" id="SSF53335">
    <property type="entry name" value="S-adenosyl-L-methionine-dependent methyltransferases"/>
    <property type="match status" value="1"/>
</dbReference>
<sequence length="369" mass="41912">RWWAHIFLSWTRLAPSTVLSLPVSLFLTLRHPPIAMGNEISKVFKERLRRQARESRNQDSATTAATLSTSERNSNFRWDDGRRYHAVPDSLYCLPNDDQEIDRLHSQHWMLKHAFKGNFKAPVEEILKEDGTNVLDVGCGPGTWLLEMAESYTMPEFYGVDISAVFPETIKPGNCHFMVANIVEGLPFPDETFDFVHQRSLALGLREDQWSVAIKELKRVCKPGGWIQLVEMNADVVNAGPLLEEFNSQAVRACISRRLNPSIARSLKSLLKNAGLAPVRSVYVSLPIGWGGSLGELVRGDIKELFVSAKPWLCKAFGLYDGEEYDRRLESAIEECTKHHAYYDWFIAWGQVPGEEEEEEEEEKEGGEE</sequence>
<dbReference type="InterPro" id="IPR029063">
    <property type="entry name" value="SAM-dependent_MTases_sf"/>
</dbReference>
<feature type="non-terminal residue" evidence="2">
    <location>
        <position position="1"/>
    </location>
</feature>
<dbReference type="AlphaFoldDB" id="A0A433A374"/>
<dbReference type="Proteomes" id="UP000268093">
    <property type="component" value="Unassembled WGS sequence"/>
</dbReference>
<evidence type="ECO:0000313" key="2">
    <source>
        <dbReference type="EMBL" id="RUO97142.1"/>
    </source>
</evidence>
<dbReference type="PANTHER" id="PTHR43591:SF24">
    <property type="entry name" value="2-METHOXY-6-POLYPRENYL-1,4-BENZOQUINOL METHYLASE, MITOCHONDRIAL"/>
    <property type="match status" value="1"/>
</dbReference>
<evidence type="ECO:0000313" key="3">
    <source>
        <dbReference type="Proteomes" id="UP000268093"/>
    </source>
</evidence>
<name>A0A433A374_9FUNG</name>
<organism evidence="2 3">
    <name type="scientific">Jimgerdemannia flammicorona</name>
    <dbReference type="NCBI Taxonomy" id="994334"/>
    <lineage>
        <taxon>Eukaryota</taxon>
        <taxon>Fungi</taxon>
        <taxon>Fungi incertae sedis</taxon>
        <taxon>Mucoromycota</taxon>
        <taxon>Mucoromycotina</taxon>
        <taxon>Endogonomycetes</taxon>
        <taxon>Endogonales</taxon>
        <taxon>Endogonaceae</taxon>
        <taxon>Jimgerdemannia</taxon>
    </lineage>
</organism>
<proteinExistence type="predicted"/>
<keyword evidence="2" id="KW-0489">Methyltransferase</keyword>
<keyword evidence="2" id="KW-0808">Transferase</keyword>
<protein>
    <submittedName>
        <fullName evidence="2">S-adenosyl-L-methionine-dependent methyltransferase</fullName>
    </submittedName>
</protein>
<feature type="non-terminal residue" evidence="2">
    <location>
        <position position="369"/>
    </location>
</feature>
<feature type="signal peptide" evidence="1">
    <location>
        <begin position="1"/>
        <end position="20"/>
    </location>
</feature>
<dbReference type="Gene3D" id="3.40.50.150">
    <property type="entry name" value="Vaccinia Virus protein VP39"/>
    <property type="match status" value="1"/>
</dbReference>
<reference evidence="2 3" key="1">
    <citation type="journal article" date="2018" name="New Phytol.">
        <title>Phylogenomics of Endogonaceae and evolution of mycorrhizas within Mucoromycota.</title>
        <authorList>
            <person name="Chang Y."/>
            <person name="Desiro A."/>
            <person name="Na H."/>
            <person name="Sandor L."/>
            <person name="Lipzen A."/>
            <person name="Clum A."/>
            <person name="Barry K."/>
            <person name="Grigoriev I.V."/>
            <person name="Martin F.M."/>
            <person name="Stajich J.E."/>
            <person name="Smith M.E."/>
            <person name="Bonito G."/>
            <person name="Spatafora J.W."/>
        </authorList>
    </citation>
    <scope>NUCLEOTIDE SEQUENCE [LARGE SCALE GENOMIC DNA]</scope>
    <source>
        <strain evidence="2 3">GMNB39</strain>
    </source>
</reference>
<keyword evidence="3" id="KW-1185">Reference proteome</keyword>
<dbReference type="GO" id="GO:0032259">
    <property type="term" value="P:methylation"/>
    <property type="evidence" value="ECO:0007669"/>
    <property type="project" value="UniProtKB-KW"/>
</dbReference>
<gene>
    <name evidence="2" type="ORF">BC936DRAFT_140913</name>
</gene>
<comment type="caution">
    <text evidence="2">The sequence shown here is derived from an EMBL/GenBank/DDBJ whole genome shotgun (WGS) entry which is preliminary data.</text>
</comment>
<dbReference type="GO" id="GO:0008168">
    <property type="term" value="F:methyltransferase activity"/>
    <property type="evidence" value="ECO:0007669"/>
    <property type="project" value="UniProtKB-KW"/>
</dbReference>
<feature type="chain" id="PRO_5019323525" evidence="1">
    <location>
        <begin position="21"/>
        <end position="369"/>
    </location>
</feature>